<dbReference type="EMBL" id="BAABRO010000003">
    <property type="protein sequence ID" value="GAA5506336.1"/>
    <property type="molecule type" value="Genomic_DNA"/>
</dbReference>
<evidence type="ECO:0000313" key="2">
    <source>
        <dbReference type="Proteomes" id="UP001416858"/>
    </source>
</evidence>
<gene>
    <name evidence="1" type="ORF">Rcae01_01788</name>
</gene>
<organism evidence="1 2">
    <name type="scientific">Novipirellula caenicola</name>
    <dbReference type="NCBI Taxonomy" id="1536901"/>
    <lineage>
        <taxon>Bacteria</taxon>
        <taxon>Pseudomonadati</taxon>
        <taxon>Planctomycetota</taxon>
        <taxon>Planctomycetia</taxon>
        <taxon>Pirellulales</taxon>
        <taxon>Pirellulaceae</taxon>
        <taxon>Novipirellula</taxon>
    </lineage>
</organism>
<dbReference type="Proteomes" id="UP001416858">
    <property type="component" value="Unassembled WGS sequence"/>
</dbReference>
<accession>A0ABP9VNH2</accession>
<keyword evidence="2" id="KW-1185">Reference proteome</keyword>
<comment type="caution">
    <text evidence="1">The sequence shown here is derived from an EMBL/GenBank/DDBJ whole genome shotgun (WGS) entry which is preliminary data.</text>
</comment>
<sequence length="111" mass="12558">MLHKTAARKGRIIESTAAFVARVQEEKWGPTKDSFVTLVRGIRFVKSTILPDCDGCYGANYPFTRDGVIAPDRRLGLSLMIAGNACLQSFLFYNSDFLFRQENSQRRLFSC</sequence>
<protein>
    <submittedName>
        <fullName evidence="1">Uncharacterized protein</fullName>
    </submittedName>
</protein>
<reference evidence="1 2" key="1">
    <citation type="submission" date="2024-02" db="EMBL/GenBank/DDBJ databases">
        <title>Rhodopirellula caenicola NBRC 110016.</title>
        <authorList>
            <person name="Ichikawa N."/>
            <person name="Katano-Makiyama Y."/>
            <person name="Hidaka K."/>
        </authorList>
    </citation>
    <scope>NUCLEOTIDE SEQUENCE [LARGE SCALE GENOMIC DNA]</scope>
    <source>
        <strain evidence="1 2">NBRC 110016</strain>
    </source>
</reference>
<evidence type="ECO:0000313" key="1">
    <source>
        <dbReference type="EMBL" id="GAA5506336.1"/>
    </source>
</evidence>
<name>A0ABP9VNH2_9BACT</name>
<proteinExistence type="predicted"/>